<evidence type="ECO:0000313" key="3">
    <source>
        <dbReference type="Proteomes" id="UP000324800"/>
    </source>
</evidence>
<dbReference type="PANTHER" id="PTHR18934:SF83">
    <property type="entry name" value="PRE-MRNA-SPLICING FACTOR ATP-DEPENDENT RNA HELICASE DHX16"/>
    <property type="match status" value="1"/>
</dbReference>
<dbReference type="GO" id="GO:0071013">
    <property type="term" value="C:catalytic step 2 spliceosome"/>
    <property type="evidence" value="ECO:0007669"/>
    <property type="project" value="TreeGrafter"/>
</dbReference>
<sequence length="161" mass="18542">MNNAETSDTIEQIKYTIDYRQYKVKKYQPKQGFEALVVERSLELDNLIIFDFIDPPETESIMRTVEQQFSLGTLNSRGELIKPDQRIAEFPVDPQSAKSILTGINFGATKEILSISYVKSIDGEIFNRLRRSGKEKDNIYINKNCDETGQNKKNIENSLIR</sequence>
<dbReference type="GO" id="GO:0003723">
    <property type="term" value="F:RNA binding"/>
    <property type="evidence" value="ECO:0007669"/>
    <property type="project" value="TreeGrafter"/>
</dbReference>
<name>A0A5J4WTG4_9EUKA</name>
<dbReference type="SUPFAM" id="SSF52540">
    <property type="entry name" value="P-loop containing nucleoside triphosphate hydrolases"/>
    <property type="match status" value="1"/>
</dbReference>
<evidence type="ECO:0000313" key="2">
    <source>
        <dbReference type="EMBL" id="KAA6398260.1"/>
    </source>
</evidence>
<comment type="caution">
    <text evidence="2">The sequence shown here is derived from an EMBL/GenBank/DDBJ whole genome shotgun (WGS) entry which is preliminary data.</text>
</comment>
<dbReference type="PANTHER" id="PTHR18934">
    <property type="entry name" value="ATP-DEPENDENT RNA HELICASE"/>
    <property type="match status" value="1"/>
</dbReference>
<organism evidence="2 3">
    <name type="scientific">Streblomastix strix</name>
    <dbReference type="NCBI Taxonomy" id="222440"/>
    <lineage>
        <taxon>Eukaryota</taxon>
        <taxon>Metamonada</taxon>
        <taxon>Preaxostyla</taxon>
        <taxon>Oxymonadida</taxon>
        <taxon>Streblomastigidae</taxon>
        <taxon>Streblomastix</taxon>
    </lineage>
</organism>
<evidence type="ECO:0000256" key="1">
    <source>
        <dbReference type="ARBA" id="ARBA00047984"/>
    </source>
</evidence>
<proteinExistence type="predicted"/>
<dbReference type="OrthoDB" id="10253254at2759"/>
<accession>A0A5J4WTG4</accession>
<dbReference type="InterPro" id="IPR027417">
    <property type="entry name" value="P-loop_NTPase"/>
</dbReference>
<dbReference type="Proteomes" id="UP000324800">
    <property type="component" value="Unassembled WGS sequence"/>
</dbReference>
<reference evidence="2 3" key="1">
    <citation type="submission" date="2019-03" db="EMBL/GenBank/DDBJ databases">
        <title>Single cell metagenomics reveals metabolic interactions within the superorganism composed of flagellate Streblomastix strix and complex community of Bacteroidetes bacteria on its surface.</title>
        <authorList>
            <person name="Treitli S.C."/>
            <person name="Kolisko M."/>
            <person name="Husnik F."/>
            <person name="Keeling P."/>
            <person name="Hampl V."/>
        </authorList>
    </citation>
    <scope>NUCLEOTIDE SEQUENCE [LARGE SCALE GENOMIC DNA]</scope>
    <source>
        <strain evidence="2">ST1C</strain>
    </source>
</reference>
<dbReference type="Gene3D" id="1.20.120.1080">
    <property type="match status" value="1"/>
</dbReference>
<protein>
    <submittedName>
        <fullName evidence="2">Uncharacterized protein</fullName>
    </submittedName>
</protein>
<dbReference type="EMBL" id="SNRW01000996">
    <property type="protein sequence ID" value="KAA6398260.1"/>
    <property type="molecule type" value="Genomic_DNA"/>
</dbReference>
<comment type="catalytic activity">
    <reaction evidence="1">
        <text>ATP + H2O = ADP + phosphate + H(+)</text>
        <dbReference type="Rhea" id="RHEA:13065"/>
        <dbReference type="ChEBI" id="CHEBI:15377"/>
        <dbReference type="ChEBI" id="CHEBI:15378"/>
        <dbReference type="ChEBI" id="CHEBI:30616"/>
        <dbReference type="ChEBI" id="CHEBI:43474"/>
        <dbReference type="ChEBI" id="CHEBI:456216"/>
        <dbReference type="EC" id="3.6.4.13"/>
    </reaction>
</comment>
<dbReference type="GO" id="GO:0003724">
    <property type="term" value="F:RNA helicase activity"/>
    <property type="evidence" value="ECO:0007669"/>
    <property type="project" value="UniProtKB-EC"/>
</dbReference>
<dbReference type="AlphaFoldDB" id="A0A5J4WTG4"/>
<gene>
    <name evidence="2" type="ORF">EZS28_006211</name>
</gene>